<dbReference type="Gene3D" id="3.40.50.1970">
    <property type="match status" value="1"/>
</dbReference>
<dbReference type="SUPFAM" id="SSF56796">
    <property type="entry name" value="Dehydroquinate synthase-like"/>
    <property type="match status" value="1"/>
</dbReference>
<dbReference type="CDD" id="cd08192">
    <property type="entry name" value="MAR-like"/>
    <property type="match status" value="1"/>
</dbReference>
<dbReference type="Pfam" id="PF25137">
    <property type="entry name" value="ADH_Fe_C"/>
    <property type="match status" value="1"/>
</dbReference>
<dbReference type="InterPro" id="IPR001670">
    <property type="entry name" value="ADH_Fe/GldA"/>
</dbReference>
<dbReference type="Pfam" id="PF00465">
    <property type="entry name" value="Fe-ADH"/>
    <property type="match status" value="1"/>
</dbReference>
<dbReference type="GO" id="GO:0004022">
    <property type="term" value="F:alcohol dehydrogenase (NAD+) activity"/>
    <property type="evidence" value="ECO:0007669"/>
    <property type="project" value="TreeGrafter"/>
</dbReference>
<evidence type="ECO:0000256" key="1">
    <source>
        <dbReference type="ARBA" id="ARBA00023002"/>
    </source>
</evidence>
<feature type="domain" description="Fe-containing alcohol dehydrogenase-like C-terminal" evidence="3">
    <location>
        <begin position="219"/>
        <end position="417"/>
    </location>
</feature>
<dbReference type="GO" id="GO:0005739">
    <property type="term" value="C:mitochondrion"/>
    <property type="evidence" value="ECO:0007669"/>
    <property type="project" value="TreeGrafter"/>
</dbReference>
<proteinExistence type="predicted"/>
<dbReference type="Proteomes" id="UP001310594">
    <property type="component" value="Unassembled WGS sequence"/>
</dbReference>
<organism evidence="4 5">
    <name type="scientific">Elasticomyces elasticus</name>
    <dbReference type="NCBI Taxonomy" id="574655"/>
    <lineage>
        <taxon>Eukaryota</taxon>
        <taxon>Fungi</taxon>
        <taxon>Dikarya</taxon>
        <taxon>Ascomycota</taxon>
        <taxon>Pezizomycotina</taxon>
        <taxon>Dothideomycetes</taxon>
        <taxon>Dothideomycetidae</taxon>
        <taxon>Mycosphaerellales</taxon>
        <taxon>Teratosphaeriaceae</taxon>
        <taxon>Elasticomyces</taxon>
    </lineage>
</organism>
<gene>
    <name evidence="4" type="ORF">LTR97_012582</name>
</gene>
<evidence type="ECO:0000313" key="5">
    <source>
        <dbReference type="Proteomes" id="UP001310594"/>
    </source>
</evidence>
<dbReference type="PANTHER" id="PTHR11496:SF107">
    <property type="entry name" value="ALCOHOL DEHYDROGENASE, PUTATIVE (AFU_ORTHOLOGUE AFUA_1G06800)-RELATED"/>
    <property type="match status" value="1"/>
</dbReference>
<protein>
    <recommendedName>
        <fullName evidence="6">Alcohol dehydrogenase iron-type/glycerol dehydrogenase GldA domain-containing protein</fullName>
    </recommendedName>
</protein>
<reference evidence="4" key="1">
    <citation type="submission" date="2023-08" db="EMBL/GenBank/DDBJ databases">
        <title>Black Yeasts Isolated from many extreme environments.</title>
        <authorList>
            <person name="Coleine C."/>
            <person name="Stajich J.E."/>
            <person name="Selbmann L."/>
        </authorList>
    </citation>
    <scope>NUCLEOTIDE SEQUENCE</scope>
    <source>
        <strain evidence="4">CCFEE 5810</strain>
    </source>
</reference>
<dbReference type="AlphaFoldDB" id="A0AAN7ZXZ8"/>
<name>A0AAN7ZXZ8_9PEZI</name>
<feature type="domain" description="Alcohol dehydrogenase iron-type/glycerol dehydrogenase GldA" evidence="2">
    <location>
        <begin position="33"/>
        <end position="206"/>
    </location>
</feature>
<evidence type="ECO:0008006" key="6">
    <source>
        <dbReference type="Google" id="ProtNLM"/>
    </source>
</evidence>
<dbReference type="EMBL" id="JAVRQU010000028">
    <property type="protein sequence ID" value="KAK5689823.1"/>
    <property type="molecule type" value="Genomic_DNA"/>
</dbReference>
<evidence type="ECO:0000259" key="3">
    <source>
        <dbReference type="Pfam" id="PF25137"/>
    </source>
</evidence>
<keyword evidence="1" id="KW-0560">Oxidoreductase</keyword>
<dbReference type="InterPro" id="IPR056798">
    <property type="entry name" value="ADH_Fe_C"/>
</dbReference>
<dbReference type="PANTHER" id="PTHR11496">
    <property type="entry name" value="ALCOHOL DEHYDROGENASE"/>
    <property type="match status" value="1"/>
</dbReference>
<accession>A0AAN7ZXZ8</accession>
<dbReference type="GO" id="GO:0046872">
    <property type="term" value="F:metal ion binding"/>
    <property type="evidence" value="ECO:0007669"/>
    <property type="project" value="InterPro"/>
</dbReference>
<dbReference type="Gene3D" id="1.20.1090.10">
    <property type="entry name" value="Dehydroquinate synthase-like - alpha domain"/>
    <property type="match status" value="1"/>
</dbReference>
<sequence>MTALPGETYRLAFPTLPELENAAYVSHGMTFEEACTHHVKHTYNAKRAFIIASSSLIRNTDEVSKLEKALGDRYVGTWPGLAPHTPWDEVVEATKDAMAKQADCLITLGGGSLVDGAKAMLLFMANNITSVEDIRVFEKKCSARDAMGRTAAEIPVISPSIPLICVPTTLSGGEFTWYTGGTFSDTNEKTIMAHPFCGPHLIVNDPRLTTTTPEWVWLSTGVRGIDHCVEAYCRMHTPDEDMDTQAIEGFKLIVANLLLTKQERFNEEARLRCMEGVNRVTIMLKKGILPGASHGIGHQLGPLGVGHGETSCILLPSVMKWNAKVNGDKQDKLKVIMWNEPPIAKVLEKRGLEPESSDAGDALDAIFRELGMPRTLKEKGVGRDKFHALAVNSIRDPCCHYNPIPVEREEQVLEILEMCAGD</sequence>
<evidence type="ECO:0000313" key="4">
    <source>
        <dbReference type="EMBL" id="KAK5689823.1"/>
    </source>
</evidence>
<dbReference type="InterPro" id="IPR039697">
    <property type="entry name" value="Alcohol_dehydrogenase_Fe"/>
</dbReference>
<evidence type="ECO:0000259" key="2">
    <source>
        <dbReference type="Pfam" id="PF00465"/>
    </source>
</evidence>
<comment type="caution">
    <text evidence="4">The sequence shown here is derived from an EMBL/GenBank/DDBJ whole genome shotgun (WGS) entry which is preliminary data.</text>
</comment>